<keyword evidence="2" id="KW-0687">Ribonucleoprotein</keyword>
<dbReference type="GO" id="GO:0005763">
    <property type="term" value="C:mitochondrial small ribosomal subunit"/>
    <property type="evidence" value="ECO:0007669"/>
    <property type="project" value="TreeGrafter"/>
</dbReference>
<dbReference type="InParanoid" id="E2AIW5"/>
<reference evidence="2 3" key="1">
    <citation type="journal article" date="2010" name="Science">
        <title>Genomic comparison of the ants Camponotus floridanus and Harpegnathos saltator.</title>
        <authorList>
            <person name="Bonasio R."/>
            <person name="Zhang G."/>
            <person name="Ye C."/>
            <person name="Mutti N.S."/>
            <person name="Fang X."/>
            <person name="Qin N."/>
            <person name="Donahue G."/>
            <person name="Yang P."/>
            <person name="Li Q."/>
            <person name="Li C."/>
            <person name="Zhang P."/>
            <person name="Huang Z."/>
            <person name="Berger S.L."/>
            <person name="Reinberg D."/>
            <person name="Wang J."/>
            <person name="Liebig J."/>
        </authorList>
    </citation>
    <scope>NUCLEOTIDE SEQUENCE [LARGE SCALE GENOMIC DNA]</scope>
    <source>
        <strain evidence="3">C129</strain>
    </source>
</reference>
<accession>E2AIW5</accession>
<dbReference type="OMA" id="CIDDLLY"/>
<keyword evidence="3" id="KW-1185">Reference proteome</keyword>
<dbReference type="InterPro" id="IPR019374">
    <property type="entry name" value="Ribosomal_mS22"/>
</dbReference>
<dbReference type="Proteomes" id="UP000000311">
    <property type="component" value="Unassembled WGS sequence"/>
</dbReference>
<evidence type="ECO:0000256" key="1">
    <source>
        <dbReference type="SAM" id="Coils"/>
    </source>
</evidence>
<keyword evidence="2" id="KW-0689">Ribosomal protein</keyword>
<keyword evidence="1" id="KW-0175">Coiled coil</keyword>
<gene>
    <name evidence="2" type="ORF">EAG_15679</name>
</gene>
<dbReference type="FunCoup" id="E2AIW5">
    <property type="interactions" value="696"/>
</dbReference>
<evidence type="ECO:0000313" key="3">
    <source>
        <dbReference type="Proteomes" id="UP000000311"/>
    </source>
</evidence>
<sequence length="358" mass="42589">MLSYRINNFLRHTYACTISNCRSFASTSVETGLEERNPAPYFFNRNVQSYLKRLTTVDYAKIFRTRKDGHRLKAPEYKFLTDEELQEATEAAKRRAHKYLQMPPVVKKRVDPSVLLCEDPALKGHDTAKYVFTDITYDLNDKERPIVVREPEGTLRHATWQERDRIIQIYFPKPAREIEKPKMFEAEYLKDLLDRNEYIFILDRACVQFEPDDPDYQAVTREVYEHINREKHFDILRSTRHFGPMVFHLAWTRNIDNLLCEMIETGRIEHAAILIRLVHLIYPSMKSVIEKCNVRDNVEFIMHYAHLEEKSIVEKLLQSYKELQQVHQIVQEDIKQEQEQEHSIQNLNSETEKVNINQ</sequence>
<dbReference type="GO" id="GO:0003735">
    <property type="term" value="F:structural constituent of ribosome"/>
    <property type="evidence" value="ECO:0007669"/>
    <property type="project" value="TreeGrafter"/>
</dbReference>
<protein>
    <submittedName>
        <fullName evidence="2">28S ribosomal protein S22, mitochondrial</fullName>
    </submittedName>
</protein>
<dbReference type="Pfam" id="PF10245">
    <property type="entry name" value="MRP-S22"/>
    <property type="match status" value="1"/>
</dbReference>
<dbReference type="PANTHER" id="PTHR13071">
    <property type="entry name" value="MITOCHONDRIAL 28S RIBOSOMAL PROTEIN S22"/>
    <property type="match status" value="1"/>
</dbReference>
<feature type="coiled-coil region" evidence="1">
    <location>
        <begin position="313"/>
        <end position="340"/>
    </location>
</feature>
<dbReference type="PANTHER" id="PTHR13071:SF4">
    <property type="entry name" value="SMALL RIBOSOMAL SUBUNIT PROTEIN MS22"/>
    <property type="match status" value="1"/>
</dbReference>
<proteinExistence type="predicted"/>
<name>E2AIW5_CAMFO</name>
<dbReference type="STRING" id="104421.E2AIW5"/>
<organism evidence="3">
    <name type="scientific">Camponotus floridanus</name>
    <name type="common">Florida carpenter ant</name>
    <dbReference type="NCBI Taxonomy" id="104421"/>
    <lineage>
        <taxon>Eukaryota</taxon>
        <taxon>Metazoa</taxon>
        <taxon>Ecdysozoa</taxon>
        <taxon>Arthropoda</taxon>
        <taxon>Hexapoda</taxon>
        <taxon>Insecta</taxon>
        <taxon>Pterygota</taxon>
        <taxon>Neoptera</taxon>
        <taxon>Endopterygota</taxon>
        <taxon>Hymenoptera</taxon>
        <taxon>Apocrita</taxon>
        <taxon>Aculeata</taxon>
        <taxon>Formicoidea</taxon>
        <taxon>Formicidae</taxon>
        <taxon>Formicinae</taxon>
        <taxon>Camponotus</taxon>
    </lineage>
</organism>
<dbReference type="OrthoDB" id="10052321at2759"/>
<dbReference type="EMBL" id="GL439905">
    <property type="protein sequence ID" value="EFN66644.1"/>
    <property type="molecule type" value="Genomic_DNA"/>
</dbReference>
<evidence type="ECO:0000313" key="2">
    <source>
        <dbReference type="EMBL" id="EFN66644.1"/>
    </source>
</evidence>
<dbReference type="AlphaFoldDB" id="E2AIW5"/>